<dbReference type="Proteomes" id="UP000436088">
    <property type="component" value="Unassembled WGS sequence"/>
</dbReference>
<accession>A0A6A3CZP6</accession>
<comment type="caution">
    <text evidence="2">The sequence shown here is derived from an EMBL/GenBank/DDBJ whole genome shotgun (WGS) entry which is preliminary data.</text>
</comment>
<feature type="compositionally biased region" description="Low complexity" evidence="1">
    <location>
        <begin position="16"/>
        <end position="25"/>
    </location>
</feature>
<protein>
    <submittedName>
        <fullName evidence="2">Uncharacterized protein</fullName>
    </submittedName>
</protein>
<dbReference type="PANTHER" id="PTHR36405">
    <property type="entry name" value="BNAA10G09140D PROTEIN"/>
    <property type="match status" value="1"/>
</dbReference>
<organism evidence="2 3">
    <name type="scientific">Hibiscus syriacus</name>
    <name type="common">Rose of Sharon</name>
    <dbReference type="NCBI Taxonomy" id="106335"/>
    <lineage>
        <taxon>Eukaryota</taxon>
        <taxon>Viridiplantae</taxon>
        <taxon>Streptophyta</taxon>
        <taxon>Embryophyta</taxon>
        <taxon>Tracheophyta</taxon>
        <taxon>Spermatophyta</taxon>
        <taxon>Magnoliopsida</taxon>
        <taxon>eudicotyledons</taxon>
        <taxon>Gunneridae</taxon>
        <taxon>Pentapetalae</taxon>
        <taxon>rosids</taxon>
        <taxon>malvids</taxon>
        <taxon>Malvales</taxon>
        <taxon>Malvaceae</taxon>
        <taxon>Malvoideae</taxon>
        <taxon>Hibiscus</taxon>
    </lineage>
</organism>
<feature type="region of interest" description="Disordered" evidence="1">
    <location>
        <begin position="1"/>
        <end position="91"/>
    </location>
</feature>
<evidence type="ECO:0000313" key="3">
    <source>
        <dbReference type="Proteomes" id="UP000436088"/>
    </source>
</evidence>
<dbReference type="AlphaFoldDB" id="A0A6A3CZP6"/>
<dbReference type="PANTHER" id="PTHR36405:SF1">
    <property type="entry name" value="OS07G0520600 PROTEIN"/>
    <property type="match status" value="1"/>
</dbReference>
<sequence>MVQELEAIKGGGGSNKVGTKGTTSSLMTRELDSVKPTQQTPVSVGHKSQKIPALIASGSSTPKRPKLRKSLDGASTSGNGSNNSYKSLSKNPHQIPMLDFVDVALDRTPSRQKSNKKACNIVDFVDIKYGKHPGRARSSPRRIDSRSSGLLSEISTMEHMLGISLLLPLFFFFRVAATGPTLERGFFGPSLQPNSSWLKYSISCIIKDPTVPLVPISTGGFAITAAISTGTLPVRVFNLCMLRLMGLMECVNEKRLLLLP</sequence>
<name>A0A6A3CZP6_HIBSY</name>
<evidence type="ECO:0000256" key="1">
    <source>
        <dbReference type="SAM" id="MobiDB-lite"/>
    </source>
</evidence>
<proteinExistence type="predicted"/>
<gene>
    <name evidence="2" type="ORF">F3Y22_tig00000656pilonHSYRG00022</name>
</gene>
<reference evidence="2" key="1">
    <citation type="submission" date="2019-09" db="EMBL/GenBank/DDBJ databases">
        <title>Draft genome information of white flower Hibiscus syriacus.</title>
        <authorList>
            <person name="Kim Y.-M."/>
        </authorList>
    </citation>
    <scope>NUCLEOTIDE SEQUENCE [LARGE SCALE GENOMIC DNA]</scope>
    <source>
        <strain evidence="2">YM2019G1</strain>
    </source>
</reference>
<keyword evidence="3" id="KW-1185">Reference proteome</keyword>
<dbReference type="EMBL" id="VEPZ02000054">
    <property type="protein sequence ID" value="KAE8734903.1"/>
    <property type="molecule type" value="Genomic_DNA"/>
</dbReference>
<feature type="compositionally biased region" description="Low complexity" evidence="1">
    <location>
        <begin position="75"/>
        <end position="91"/>
    </location>
</feature>
<evidence type="ECO:0000313" key="2">
    <source>
        <dbReference type="EMBL" id="KAE8734903.1"/>
    </source>
</evidence>